<dbReference type="RefSeq" id="WP_344445973.1">
    <property type="nucleotide sequence ID" value="NZ_BAAALF010000201.1"/>
</dbReference>
<evidence type="ECO:0000313" key="1">
    <source>
        <dbReference type="EMBL" id="GAA1269471.1"/>
    </source>
</evidence>
<sequence length="136" mass="14153">MGTWDVGPFHNDNAADFAGRLDQAPPAERVALVRAALTRAGEAEGYLEGDDGEEAVAAAALVAAQRAGGEPVDPSYGPKGEVPSFPAELDAVAVRSLDRVLGAESELAELWDDSGEGAIWRERIARLRGVLVGEAG</sequence>
<evidence type="ECO:0008006" key="3">
    <source>
        <dbReference type="Google" id="ProtNLM"/>
    </source>
</evidence>
<proteinExistence type="predicted"/>
<dbReference type="EMBL" id="BAAALF010000201">
    <property type="protein sequence ID" value="GAA1269471.1"/>
    <property type="molecule type" value="Genomic_DNA"/>
</dbReference>
<dbReference type="InterPro" id="IPR025355">
    <property type="entry name" value="DUF4259"/>
</dbReference>
<reference evidence="2" key="1">
    <citation type="journal article" date="2019" name="Int. J. Syst. Evol. Microbiol.">
        <title>The Global Catalogue of Microorganisms (GCM) 10K type strain sequencing project: providing services to taxonomists for standard genome sequencing and annotation.</title>
        <authorList>
            <consortium name="The Broad Institute Genomics Platform"/>
            <consortium name="The Broad Institute Genome Sequencing Center for Infectious Disease"/>
            <person name="Wu L."/>
            <person name="Ma J."/>
        </authorList>
    </citation>
    <scope>NUCLEOTIDE SEQUENCE [LARGE SCALE GENOMIC DNA]</scope>
    <source>
        <strain evidence="2">JCM 13004</strain>
    </source>
</reference>
<dbReference type="Proteomes" id="UP001500037">
    <property type="component" value="Unassembled WGS sequence"/>
</dbReference>
<evidence type="ECO:0000313" key="2">
    <source>
        <dbReference type="Proteomes" id="UP001500037"/>
    </source>
</evidence>
<keyword evidence="2" id="KW-1185">Reference proteome</keyword>
<accession>A0ABP4HMK2</accession>
<name>A0ABP4HMK2_9ACTN</name>
<organism evidence="1 2">
    <name type="scientific">Kitasatospora nipponensis</name>
    <dbReference type="NCBI Taxonomy" id="258049"/>
    <lineage>
        <taxon>Bacteria</taxon>
        <taxon>Bacillati</taxon>
        <taxon>Actinomycetota</taxon>
        <taxon>Actinomycetes</taxon>
        <taxon>Kitasatosporales</taxon>
        <taxon>Streptomycetaceae</taxon>
        <taxon>Kitasatospora</taxon>
    </lineage>
</organism>
<gene>
    <name evidence="1" type="ORF">GCM10009665_67440</name>
</gene>
<comment type="caution">
    <text evidence="1">The sequence shown here is derived from an EMBL/GenBank/DDBJ whole genome shotgun (WGS) entry which is preliminary data.</text>
</comment>
<protein>
    <recommendedName>
        <fullName evidence="3">DUF4259 domain-containing protein</fullName>
    </recommendedName>
</protein>
<dbReference type="Pfam" id="PF14078">
    <property type="entry name" value="DUF4259"/>
    <property type="match status" value="1"/>
</dbReference>